<gene>
    <name evidence="2" type="ORF">OU5_0726</name>
</gene>
<dbReference type="EMBL" id="CP005960">
    <property type="protein sequence ID" value="AHZ67805.1"/>
    <property type="molecule type" value="Genomic_DNA"/>
</dbReference>
<sequence>MAIPASESRWCRRYIAFVDAIGLIIHPVGSPHSGHLLPGQDESEKSDGQRPGRNRGAIVRD</sequence>
<organism evidence="2 3">
    <name type="scientific">Pseudomonas mandelii JR-1</name>
    <dbReference type="NCBI Taxonomy" id="1147786"/>
    <lineage>
        <taxon>Bacteria</taxon>
        <taxon>Pseudomonadati</taxon>
        <taxon>Pseudomonadota</taxon>
        <taxon>Gammaproteobacteria</taxon>
        <taxon>Pseudomonadales</taxon>
        <taxon>Pseudomonadaceae</taxon>
        <taxon>Pseudomonas</taxon>
    </lineage>
</organism>
<dbReference type="Proteomes" id="UP000026913">
    <property type="component" value="Chromosome"/>
</dbReference>
<feature type="region of interest" description="Disordered" evidence="1">
    <location>
        <begin position="32"/>
        <end position="61"/>
    </location>
</feature>
<dbReference type="HOGENOM" id="CLU_2919258_0_0_6"/>
<name>A0A024E5H6_9PSED</name>
<dbReference type="AlphaFoldDB" id="A0A024E5H6"/>
<proteinExistence type="predicted"/>
<reference evidence="2 3" key="1">
    <citation type="journal article" date="2012" name="J. Bacteriol.">
        <title>Genome sequence of cold-adapted Pseudomonas mandelii strain JR-1.</title>
        <authorList>
            <person name="Jang S.H."/>
            <person name="Kim J."/>
            <person name="Kim J."/>
            <person name="Hong S."/>
            <person name="Lee C."/>
        </authorList>
    </citation>
    <scope>NUCLEOTIDE SEQUENCE [LARGE SCALE GENOMIC DNA]</scope>
    <source>
        <strain evidence="2 3">JR-1</strain>
    </source>
</reference>
<evidence type="ECO:0000313" key="3">
    <source>
        <dbReference type="Proteomes" id="UP000026913"/>
    </source>
</evidence>
<evidence type="ECO:0000313" key="2">
    <source>
        <dbReference type="EMBL" id="AHZ67805.1"/>
    </source>
</evidence>
<accession>A0A024E5H6</accession>
<evidence type="ECO:0000256" key="1">
    <source>
        <dbReference type="SAM" id="MobiDB-lite"/>
    </source>
</evidence>
<dbReference type="KEGG" id="pman:OU5_0726"/>
<protein>
    <submittedName>
        <fullName evidence="2">Uncharacterized protein</fullName>
    </submittedName>
</protein>